<accession>A0A1V1NWI9</accession>
<feature type="non-terminal residue" evidence="2">
    <location>
        <position position="225"/>
    </location>
</feature>
<comment type="caution">
    <text evidence="2">The sequence shown here is derived from an EMBL/GenBank/DDBJ whole genome shotgun (WGS) entry which is preliminary data.</text>
</comment>
<dbReference type="GO" id="GO:0005509">
    <property type="term" value="F:calcium ion binding"/>
    <property type="evidence" value="ECO:0007669"/>
    <property type="project" value="InterPro"/>
</dbReference>
<dbReference type="Pfam" id="PF17803">
    <property type="entry name" value="Cadherin_4"/>
    <property type="match status" value="1"/>
</dbReference>
<dbReference type="InterPro" id="IPR040853">
    <property type="entry name" value="RapA2_cadherin-like"/>
</dbReference>
<protein>
    <recommendedName>
        <fullName evidence="1">RapA2 cadherin-like domain-containing protein</fullName>
    </recommendedName>
</protein>
<organism evidence="2 3">
    <name type="scientific">Candidatus Magnetoglobus multicellularis str. Araruama</name>
    <dbReference type="NCBI Taxonomy" id="890399"/>
    <lineage>
        <taxon>Bacteria</taxon>
        <taxon>Pseudomonadati</taxon>
        <taxon>Thermodesulfobacteriota</taxon>
        <taxon>Desulfobacteria</taxon>
        <taxon>Desulfobacterales</taxon>
        <taxon>Desulfobacteraceae</taxon>
        <taxon>Candidatus Magnetoglobus</taxon>
    </lineage>
</organism>
<dbReference type="GO" id="GO:0016020">
    <property type="term" value="C:membrane"/>
    <property type="evidence" value="ECO:0007669"/>
    <property type="project" value="InterPro"/>
</dbReference>
<evidence type="ECO:0000313" key="2">
    <source>
        <dbReference type="EMBL" id="ETR66856.1"/>
    </source>
</evidence>
<proteinExistence type="predicted"/>
<name>A0A1V1NWI9_9BACT</name>
<dbReference type="EMBL" id="ATBP01001706">
    <property type="protein sequence ID" value="ETR66856.1"/>
    <property type="molecule type" value="Genomic_DNA"/>
</dbReference>
<evidence type="ECO:0000259" key="1">
    <source>
        <dbReference type="Pfam" id="PF17803"/>
    </source>
</evidence>
<feature type="domain" description="RapA2 cadherin-like" evidence="1">
    <location>
        <begin position="178"/>
        <end position="225"/>
    </location>
</feature>
<sequence>MKIYTNKHISVDIGDIPNNEPTAITFTLSPEASNITWVTIGIDASSGEISFTPVANGYGYTVFVVTADDGEDIATQNFALTITAVNDPPAFTLSTNSLSLDEDFATTESITVTRGPVPANESTAVTYSLSPSSLTWVNMDIDKATGDISITKVDNGYGTQVVTVTADDGESSNNSYTQTFTLTVNSINDKPVITSADSFSVSENTAIGTIVHTITSTDVEGDTLT</sequence>
<dbReference type="InterPro" id="IPR015919">
    <property type="entry name" value="Cadherin-like_sf"/>
</dbReference>
<reference evidence="3" key="1">
    <citation type="submission" date="2012-11" db="EMBL/GenBank/DDBJ databases">
        <authorList>
            <person name="Lucero-Rivera Y.E."/>
            <person name="Tovar-Ramirez D."/>
        </authorList>
    </citation>
    <scope>NUCLEOTIDE SEQUENCE [LARGE SCALE GENOMIC DNA]</scope>
    <source>
        <strain evidence="3">Araruama</strain>
    </source>
</reference>
<dbReference type="InterPro" id="IPR013783">
    <property type="entry name" value="Ig-like_fold"/>
</dbReference>
<dbReference type="AlphaFoldDB" id="A0A1V1NWI9"/>
<gene>
    <name evidence="2" type="ORF">OMM_12258</name>
</gene>
<dbReference type="Proteomes" id="UP000189670">
    <property type="component" value="Unassembled WGS sequence"/>
</dbReference>
<dbReference type="SUPFAM" id="SSF49313">
    <property type="entry name" value="Cadherin-like"/>
    <property type="match status" value="2"/>
</dbReference>
<evidence type="ECO:0000313" key="3">
    <source>
        <dbReference type="Proteomes" id="UP000189670"/>
    </source>
</evidence>
<dbReference type="Gene3D" id="2.60.40.10">
    <property type="entry name" value="Immunoglobulins"/>
    <property type="match status" value="1"/>
</dbReference>